<dbReference type="InterPro" id="IPR002818">
    <property type="entry name" value="DJ-1/PfpI"/>
</dbReference>
<dbReference type="InterPro" id="IPR029062">
    <property type="entry name" value="Class_I_gatase-like"/>
</dbReference>
<dbReference type="EMBL" id="FAXN01000046">
    <property type="protein sequence ID" value="CUV65786.1"/>
    <property type="molecule type" value="Genomic_DNA"/>
</dbReference>
<dbReference type="AlphaFoldDB" id="A0A0S4XNA1"/>
<name>A0A0S4XNA1_9BACT</name>
<reference evidence="2" key="1">
    <citation type="submission" date="2015-11" db="EMBL/GenBank/DDBJ databases">
        <authorList>
            <person name="Zhang Y."/>
            <person name="Guo Z."/>
        </authorList>
    </citation>
    <scope>NUCLEOTIDE SEQUENCE</scope>
    <source>
        <strain evidence="2">BN30871</strain>
    </source>
</reference>
<gene>
    <name evidence="2" type="primary">thiJ</name>
    <name evidence="2" type="ORF">BN3087_450016</name>
</gene>
<dbReference type="GO" id="GO:0005737">
    <property type="term" value="C:cytoplasm"/>
    <property type="evidence" value="ECO:0007669"/>
    <property type="project" value="TreeGrafter"/>
</dbReference>
<dbReference type="InterPro" id="IPR050325">
    <property type="entry name" value="Prot/Nucl_acid_deglycase"/>
</dbReference>
<proteinExistence type="predicted"/>
<dbReference type="Gene3D" id="3.40.50.880">
    <property type="match status" value="1"/>
</dbReference>
<sequence length="187" mass="20265">MAKVLVPLAEGFEEIEAVNLINIMRRGGIEVDIAYLGGDFANDLVVGANGITIQANIDINICSSYDYDMIVLPGGSGGTNRLAQSEKVQSLLKEFKANDLWIGAICAAPLALHKAGVLNHNYTCYPSVEEQIRFDGYTKEQKVVIDGKVMTSRGPATAICFGLEIVKILVGVETYDMVKNKTLSDFC</sequence>
<dbReference type="PANTHER" id="PTHR48094:SF12">
    <property type="entry name" value="PARKINSON DISEASE PROTEIN 7 HOMOLOG"/>
    <property type="match status" value="1"/>
</dbReference>
<dbReference type="Pfam" id="PF01965">
    <property type="entry name" value="DJ-1_PfpI"/>
    <property type="match status" value="1"/>
</dbReference>
<organism evidence="2">
    <name type="scientific">Sulfurovum sp. enrichment culture clone C5</name>
    <dbReference type="NCBI Taxonomy" id="497650"/>
    <lineage>
        <taxon>Bacteria</taxon>
        <taxon>Pseudomonadati</taxon>
        <taxon>Campylobacterota</taxon>
        <taxon>Epsilonproteobacteria</taxon>
        <taxon>Campylobacterales</taxon>
        <taxon>Sulfurovaceae</taxon>
        <taxon>Sulfurovum</taxon>
        <taxon>environmental samples</taxon>
    </lineage>
</organism>
<accession>A0A0S4XNA1</accession>
<dbReference type="PANTHER" id="PTHR48094">
    <property type="entry name" value="PROTEIN/NUCLEIC ACID DEGLYCASE DJ-1-RELATED"/>
    <property type="match status" value="1"/>
</dbReference>
<evidence type="ECO:0000259" key="1">
    <source>
        <dbReference type="Pfam" id="PF01965"/>
    </source>
</evidence>
<dbReference type="CDD" id="cd03135">
    <property type="entry name" value="GATase1_DJ-1"/>
    <property type="match status" value="1"/>
</dbReference>
<dbReference type="InterPro" id="IPR006287">
    <property type="entry name" value="DJ-1"/>
</dbReference>
<dbReference type="NCBIfam" id="TIGR01383">
    <property type="entry name" value="not_thiJ"/>
    <property type="match status" value="1"/>
</dbReference>
<dbReference type="SUPFAM" id="SSF52317">
    <property type="entry name" value="Class I glutamine amidotransferase-like"/>
    <property type="match status" value="1"/>
</dbReference>
<protein>
    <submittedName>
        <fullName evidence="2">4-methyl-5(Beta-hydroxyethyl)-thiazole monophosphate synthesis protein</fullName>
    </submittedName>
</protein>
<feature type="domain" description="DJ-1/PfpI" evidence="1">
    <location>
        <begin position="2"/>
        <end position="167"/>
    </location>
</feature>
<evidence type="ECO:0000313" key="2">
    <source>
        <dbReference type="EMBL" id="CUV65786.1"/>
    </source>
</evidence>